<dbReference type="NCBIfam" id="TIGR01256">
    <property type="entry name" value="modA"/>
    <property type="match status" value="1"/>
</dbReference>
<dbReference type="GO" id="GO:0015689">
    <property type="term" value="P:molybdate ion transport"/>
    <property type="evidence" value="ECO:0007669"/>
    <property type="project" value="InterPro"/>
</dbReference>
<dbReference type="PIRSF" id="PIRSF004846">
    <property type="entry name" value="ModA"/>
    <property type="match status" value="1"/>
</dbReference>
<evidence type="ECO:0000256" key="2">
    <source>
        <dbReference type="ARBA" id="ARBA00022729"/>
    </source>
</evidence>
<dbReference type="InterPro" id="IPR050682">
    <property type="entry name" value="ModA/WtpA"/>
</dbReference>
<dbReference type="Pfam" id="PF13531">
    <property type="entry name" value="SBP_bac_11"/>
    <property type="match status" value="1"/>
</dbReference>
<dbReference type="PANTHER" id="PTHR30632:SF14">
    <property type="entry name" value="TUNGSTATE_MOLYBDATE_CHROMATE-BINDING PROTEIN MODA"/>
    <property type="match status" value="1"/>
</dbReference>
<keyword evidence="1" id="KW-0479">Metal-binding</keyword>
<accession>A0A3B1B562</accession>
<dbReference type="AlphaFoldDB" id="A0A3B1B562"/>
<name>A0A3B1B562_9ZZZZ</name>
<reference evidence="3" key="1">
    <citation type="submission" date="2018-06" db="EMBL/GenBank/DDBJ databases">
        <authorList>
            <person name="Zhirakovskaya E."/>
        </authorList>
    </citation>
    <scope>NUCLEOTIDE SEQUENCE</scope>
</reference>
<keyword evidence="2" id="KW-0732">Signal</keyword>
<gene>
    <name evidence="3" type="ORF">MNBD_GAMMA25-1737</name>
</gene>
<dbReference type="Gene3D" id="3.40.190.10">
    <property type="entry name" value="Periplasmic binding protein-like II"/>
    <property type="match status" value="2"/>
</dbReference>
<dbReference type="SUPFAM" id="SSF53850">
    <property type="entry name" value="Periplasmic binding protein-like II"/>
    <property type="match status" value="1"/>
</dbReference>
<evidence type="ECO:0000313" key="3">
    <source>
        <dbReference type="EMBL" id="VAX11312.1"/>
    </source>
</evidence>
<dbReference type="InterPro" id="IPR044084">
    <property type="entry name" value="AvModA-like_subst-bd"/>
</dbReference>
<dbReference type="EMBL" id="UOFY01000066">
    <property type="protein sequence ID" value="VAX11312.1"/>
    <property type="molecule type" value="Genomic_DNA"/>
</dbReference>
<dbReference type="InterPro" id="IPR005950">
    <property type="entry name" value="ModA"/>
</dbReference>
<dbReference type="GO" id="GO:0030973">
    <property type="term" value="F:molybdate ion binding"/>
    <property type="evidence" value="ECO:0007669"/>
    <property type="project" value="InterPro"/>
</dbReference>
<dbReference type="GO" id="GO:0046872">
    <property type="term" value="F:metal ion binding"/>
    <property type="evidence" value="ECO:0007669"/>
    <property type="project" value="UniProtKB-KW"/>
</dbReference>
<sequence>MPFSLFLFLLVLTVSSHAGTARIAVASNFAPTIKMLAAAYQTDSGHQLQLAFGSTGKHYAQIHHGAPFDAFFAADARRPQLLEEAGQAIANSHFTYAIGQLVLWSSNPSMIKNDDSVLETSTFRHLAMANPKLAPYGLAARDFLRATGREKKLKARLIFGENISQTYQFVASGNAELGFIAWSQLKRPGHKIPGSWWRVPENTYTPIQQQALLLNDNPVAKDFLKFVRSFKGRAIIQSFGYRLPEQNP</sequence>
<proteinExistence type="predicted"/>
<dbReference type="CDD" id="cd13539">
    <property type="entry name" value="PBP2_AvModA"/>
    <property type="match status" value="1"/>
</dbReference>
<organism evidence="3">
    <name type="scientific">hydrothermal vent metagenome</name>
    <dbReference type="NCBI Taxonomy" id="652676"/>
    <lineage>
        <taxon>unclassified sequences</taxon>
        <taxon>metagenomes</taxon>
        <taxon>ecological metagenomes</taxon>
    </lineage>
</organism>
<dbReference type="PANTHER" id="PTHR30632">
    <property type="entry name" value="MOLYBDATE-BINDING PERIPLASMIC PROTEIN"/>
    <property type="match status" value="1"/>
</dbReference>
<evidence type="ECO:0000256" key="1">
    <source>
        <dbReference type="ARBA" id="ARBA00022723"/>
    </source>
</evidence>
<protein>
    <submittedName>
        <fullName evidence="3">Molybdenum ABC transporter, substrate-binding protein ModA</fullName>
    </submittedName>
</protein>